<reference evidence="2 3" key="1">
    <citation type="submission" date="2015-06" db="EMBL/GenBank/DDBJ databases">
        <title>Genome sequence of Pseudoalteromonas peptidolytica.</title>
        <authorList>
            <person name="Xie B.-B."/>
            <person name="Rong J.-C."/>
            <person name="Qin Q.-L."/>
            <person name="Zhang Y.-Z."/>
        </authorList>
    </citation>
    <scope>NUCLEOTIDE SEQUENCE [LARGE SCALE GENOMIC DNA]</scope>
    <source>
        <strain evidence="2 3">F12-50-A1</strain>
    </source>
</reference>
<dbReference type="RefSeq" id="WP_128731230.1">
    <property type="nucleotide sequence ID" value="NZ_AQHF01000020.1"/>
</dbReference>
<feature type="chain" id="PRO_5034834448" evidence="1">
    <location>
        <begin position="23"/>
        <end position="267"/>
    </location>
</feature>
<keyword evidence="3" id="KW-1185">Reference proteome</keyword>
<proteinExistence type="predicted"/>
<dbReference type="EMBL" id="AQHF01000020">
    <property type="protein sequence ID" value="MBE0345997.1"/>
    <property type="molecule type" value="Genomic_DNA"/>
</dbReference>
<feature type="signal peptide" evidence="1">
    <location>
        <begin position="1"/>
        <end position="22"/>
    </location>
</feature>
<evidence type="ECO:0000313" key="2">
    <source>
        <dbReference type="EMBL" id="MBE0345997.1"/>
    </source>
</evidence>
<protein>
    <submittedName>
        <fullName evidence="2">Uncharacterized protein</fullName>
    </submittedName>
</protein>
<name>A0A8I0MU84_9GAMM</name>
<dbReference type="AlphaFoldDB" id="A0A8I0MU84"/>
<evidence type="ECO:0000313" key="3">
    <source>
        <dbReference type="Proteomes" id="UP000660708"/>
    </source>
</evidence>
<sequence length="267" mass="29123">MRLVLAALCTSLLIGCVTTAPLAPKLAVPQKPLLKKSVYQISYSTELNSARIKSVQLPAHPLIQGNTIAINAAKVSLTDTLRKQIVSLLEQKGLQVVATKQADYTLTIHQLDLEFAANKTYALDRPRNPHPHIAELAQNSPAFQCSNIVASVSMRLSHQASSDVVWFAKSSVDSAGFQGIPLQFTFTEEEKIANEREILSFIAAQNTEEARRQRSSSPVEIPSYKVTKTLSSLEKTAGACTQTEVSALTADMQVHLAESLIEKLNVK</sequence>
<accession>A0A8I0MU84</accession>
<evidence type="ECO:0000256" key="1">
    <source>
        <dbReference type="SAM" id="SignalP"/>
    </source>
</evidence>
<keyword evidence="1" id="KW-0732">Signal</keyword>
<dbReference type="Proteomes" id="UP000660708">
    <property type="component" value="Unassembled WGS sequence"/>
</dbReference>
<dbReference type="PROSITE" id="PS51257">
    <property type="entry name" value="PROKAR_LIPOPROTEIN"/>
    <property type="match status" value="1"/>
</dbReference>
<gene>
    <name evidence="2" type="ORF">PPEP_a0997</name>
</gene>
<organism evidence="2 3">
    <name type="scientific">Pseudoalteromonas peptidolytica F12-50-A1</name>
    <dbReference type="NCBI Taxonomy" id="1315280"/>
    <lineage>
        <taxon>Bacteria</taxon>
        <taxon>Pseudomonadati</taxon>
        <taxon>Pseudomonadota</taxon>
        <taxon>Gammaproteobacteria</taxon>
        <taxon>Alteromonadales</taxon>
        <taxon>Pseudoalteromonadaceae</taxon>
        <taxon>Pseudoalteromonas</taxon>
    </lineage>
</organism>
<comment type="caution">
    <text evidence="2">The sequence shown here is derived from an EMBL/GenBank/DDBJ whole genome shotgun (WGS) entry which is preliminary data.</text>
</comment>